<dbReference type="Proteomes" id="UP001307705">
    <property type="component" value="Unassembled WGS sequence"/>
</dbReference>
<name>A0ABQ6Q2Y3_9BACT</name>
<evidence type="ECO:0000313" key="3">
    <source>
        <dbReference type="Proteomes" id="UP001307705"/>
    </source>
</evidence>
<dbReference type="Pfam" id="PF09912">
    <property type="entry name" value="DUF2141"/>
    <property type="match status" value="1"/>
</dbReference>
<sequence length="142" mass="16029">MKKYLLFLLISCLTFFAQAQEKPVLEVEIQEAKTNSGMIRILIFKLPDGFPDDMDKALRSFSIPSTLPTSKLIIEDLEPGIYAISIIHDENLNGKLDTNPVGYPTEKFGFSNNPKIYFGPPSFDKAAFSLERGKKTIQIRLK</sequence>
<protein>
    <submittedName>
        <fullName evidence="2">DUF2141 domain-containing protein</fullName>
    </submittedName>
</protein>
<keyword evidence="3" id="KW-1185">Reference proteome</keyword>
<comment type="caution">
    <text evidence="2">The sequence shown here is derived from an EMBL/GenBank/DDBJ whole genome shotgun (WGS) entry which is preliminary data.</text>
</comment>
<evidence type="ECO:0000256" key="1">
    <source>
        <dbReference type="SAM" id="SignalP"/>
    </source>
</evidence>
<dbReference type="RefSeq" id="WP_338229360.1">
    <property type="nucleotide sequence ID" value="NZ_BTPE01000010.1"/>
</dbReference>
<proteinExistence type="predicted"/>
<keyword evidence="1" id="KW-0732">Signal</keyword>
<gene>
    <name evidence="2" type="ORF">Ataiwa_28070</name>
</gene>
<reference evidence="2 3" key="1">
    <citation type="submission" date="2023-08" db="EMBL/GenBank/DDBJ databases">
        <title>Draft genome sequence of Algoriphagus taiwanensis.</title>
        <authorList>
            <person name="Takatani N."/>
            <person name="Hosokawa M."/>
            <person name="Sawabe T."/>
        </authorList>
    </citation>
    <scope>NUCLEOTIDE SEQUENCE [LARGE SCALE GENOMIC DNA]</scope>
    <source>
        <strain evidence="2 3">JCM 19755</strain>
    </source>
</reference>
<feature type="chain" id="PRO_5046497429" evidence="1">
    <location>
        <begin position="20"/>
        <end position="142"/>
    </location>
</feature>
<feature type="signal peptide" evidence="1">
    <location>
        <begin position="1"/>
        <end position="19"/>
    </location>
</feature>
<evidence type="ECO:0000313" key="2">
    <source>
        <dbReference type="EMBL" id="GMQ34534.1"/>
    </source>
</evidence>
<dbReference type="InterPro" id="IPR018673">
    <property type="entry name" value="DUF2141"/>
</dbReference>
<accession>A0ABQ6Q2Y3</accession>
<dbReference type="EMBL" id="BTPE01000010">
    <property type="protein sequence ID" value="GMQ34534.1"/>
    <property type="molecule type" value="Genomic_DNA"/>
</dbReference>
<organism evidence="2 3">
    <name type="scientific">Algoriphagus taiwanensis</name>
    <dbReference type="NCBI Taxonomy" id="1445656"/>
    <lineage>
        <taxon>Bacteria</taxon>
        <taxon>Pseudomonadati</taxon>
        <taxon>Bacteroidota</taxon>
        <taxon>Cytophagia</taxon>
        <taxon>Cytophagales</taxon>
        <taxon>Cyclobacteriaceae</taxon>
        <taxon>Algoriphagus</taxon>
    </lineage>
</organism>